<dbReference type="EC" id="1.11.1.15" evidence="2"/>
<dbReference type="CDD" id="cd02970">
    <property type="entry name" value="PRX_like2"/>
    <property type="match status" value="1"/>
</dbReference>
<organism evidence="2 3">
    <name type="scientific">Empedobacter falsenii</name>
    <dbReference type="NCBI Taxonomy" id="343874"/>
    <lineage>
        <taxon>Bacteria</taxon>
        <taxon>Pseudomonadati</taxon>
        <taxon>Bacteroidota</taxon>
        <taxon>Flavobacteriia</taxon>
        <taxon>Flavobacteriales</taxon>
        <taxon>Weeksellaceae</taxon>
        <taxon>Empedobacter</taxon>
    </lineage>
</organism>
<dbReference type="PROSITE" id="PS51352">
    <property type="entry name" value="THIOREDOXIN_2"/>
    <property type="match status" value="1"/>
</dbReference>
<sequence length="212" mass="24309">MKNLSQQIEELNENLALQLPPEVLQVFSQSIQDLKTENIEEKCINIGDLFPDFSLPNSNNETIQLKELLKKGKVIVAFFRGNWCPYCNLELKALQHKLKDIADNKVTLVGISPQTTDYNEELKSNLDLDFELLRDKDNNLSKQLGISFKLHDYVIPVYESLGIELSEYNGNNDSELPVPAVFVIDINGNITYKFVDSNYMNRINIQELIEQL</sequence>
<dbReference type="InterPro" id="IPR000866">
    <property type="entry name" value="AhpC/TSA"/>
</dbReference>
<gene>
    <name evidence="2" type="primary">bcp_1</name>
    <name evidence="2" type="ORF">NCTC13456_01846</name>
</gene>
<dbReference type="AlphaFoldDB" id="A0A376GBM4"/>
<dbReference type="Proteomes" id="UP000254737">
    <property type="component" value="Unassembled WGS sequence"/>
</dbReference>
<dbReference type="PANTHER" id="PTHR42852">
    <property type="entry name" value="THIOL:DISULFIDE INTERCHANGE PROTEIN DSBE"/>
    <property type="match status" value="1"/>
</dbReference>
<dbReference type="Gene3D" id="3.40.30.10">
    <property type="entry name" value="Glutaredoxin"/>
    <property type="match status" value="1"/>
</dbReference>
<name>A0A376GBM4_9FLAO</name>
<dbReference type="InterPro" id="IPR013766">
    <property type="entry name" value="Thioredoxin_domain"/>
</dbReference>
<dbReference type="PANTHER" id="PTHR42852:SF17">
    <property type="entry name" value="THIOREDOXIN-LIKE PROTEIN HI_1115"/>
    <property type="match status" value="1"/>
</dbReference>
<feature type="domain" description="Thioredoxin" evidence="1">
    <location>
        <begin position="44"/>
        <end position="212"/>
    </location>
</feature>
<accession>A0A376GBM4</accession>
<dbReference type="EMBL" id="UFXS01000001">
    <property type="protein sequence ID" value="STD55866.1"/>
    <property type="molecule type" value="Genomic_DNA"/>
</dbReference>
<reference evidence="2 3" key="1">
    <citation type="submission" date="2018-06" db="EMBL/GenBank/DDBJ databases">
        <authorList>
            <consortium name="Pathogen Informatics"/>
            <person name="Doyle S."/>
        </authorList>
    </citation>
    <scope>NUCLEOTIDE SEQUENCE [LARGE SCALE GENOMIC DNA]</scope>
    <source>
        <strain evidence="2 3">NCTC13456</strain>
    </source>
</reference>
<keyword evidence="2" id="KW-0575">Peroxidase</keyword>
<evidence type="ECO:0000259" key="1">
    <source>
        <dbReference type="PROSITE" id="PS51352"/>
    </source>
</evidence>
<evidence type="ECO:0000313" key="2">
    <source>
        <dbReference type="EMBL" id="STD55866.1"/>
    </source>
</evidence>
<dbReference type="Pfam" id="PF00578">
    <property type="entry name" value="AhpC-TSA"/>
    <property type="match status" value="1"/>
</dbReference>
<keyword evidence="2" id="KW-0560">Oxidoreductase</keyword>
<evidence type="ECO:0000313" key="3">
    <source>
        <dbReference type="Proteomes" id="UP000254737"/>
    </source>
</evidence>
<dbReference type="InterPro" id="IPR050553">
    <property type="entry name" value="Thioredoxin_ResA/DsbE_sf"/>
</dbReference>
<proteinExistence type="predicted"/>
<dbReference type="GO" id="GO:0004601">
    <property type="term" value="F:peroxidase activity"/>
    <property type="evidence" value="ECO:0007669"/>
    <property type="project" value="UniProtKB-KW"/>
</dbReference>
<dbReference type="RefSeq" id="WP_115000112.1">
    <property type="nucleotide sequence ID" value="NZ_UFXS01000001.1"/>
</dbReference>
<dbReference type="SUPFAM" id="SSF52833">
    <property type="entry name" value="Thioredoxin-like"/>
    <property type="match status" value="1"/>
</dbReference>
<dbReference type="InterPro" id="IPR036249">
    <property type="entry name" value="Thioredoxin-like_sf"/>
</dbReference>
<protein>
    <submittedName>
        <fullName evidence="2">Peroxiredoxin bcp</fullName>
        <ecNumber evidence="2">1.11.1.15</ecNumber>
    </submittedName>
</protein>